<reference evidence="2" key="1">
    <citation type="submission" date="2020-02" db="EMBL/GenBank/DDBJ databases">
        <authorList>
            <person name="Meier V. D."/>
        </authorList>
    </citation>
    <scope>NUCLEOTIDE SEQUENCE</scope>
    <source>
        <strain evidence="2">AVDCRST_MAG59</strain>
    </source>
</reference>
<evidence type="ECO:0000256" key="1">
    <source>
        <dbReference type="SAM" id="MobiDB-lite"/>
    </source>
</evidence>
<protein>
    <submittedName>
        <fullName evidence="2">Uncharacterized protein</fullName>
    </submittedName>
</protein>
<feature type="compositionally biased region" description="Basic and acidic residues" evidence="1">
    <location>
        <begin position="42"/>
        <end position="61"/>
    </location>
</feature>
<dbReference type="AlphaFoldDB" id="A0A6J4VNZ1"/>
<feature type="non-terminal residue" evidence="2">
    <location>
        <position position="73"/>
    </location>
</feature>
<sequence length="73" mass="8226">AGPGRHRRAAAARGRAGNPRCTGGDDDRQPGDVRPSARRVRPSGDCRPDARAIRAPRVDRHGRPRRRRRRWDV</sequence>
<name>A0A6J4VNZ1_9BACT</name>
<feature type="non-terminal residue" evidence="2">
    <location>
        <position position="1"/>
    </location>
</feature>
<feature type="region of interest" description="Disordered" evidence="1">
    <location>
        <begin position="1"/>
        <end position="73"/>
    </location>
</feature>
<dbReference type="EMBL" id="CADCWF010000364">
    <property type="protein sequence ID" value="CAA9583541.1"/>
    <property type="molecule type" value="Genomic_DNA"/>
</dbReference>
<feature type="compositionally biased region" description="Basic residues" evidence="1">
    <location>
        <begin position="62"/>
        <end position="73"/>
    </location>
</feature>
<evidence type="ECO:0000313" key="2">
    <source>
        <dbReference type="EMBL" id="CAA9583541.1"/>
    </source>
</evidence>
<organism evidence="2">
    <name type="scientific">uncultured Thermomicrobiales bacterium</name>
    <dbReference type="NCBI Taxonomy" id="1645740"/>
    <lineage>
        <taxon>Bacteria</taxon>
        <taxon>Pseudomonadati</taxon>
        <taxon>Thermomicrobiota</taxon>
        <taxon>Thermomicrobia</taxon>
        <taxon>Thermomicrobiales</taxon>
        <taxon>environmental samples</taxon>
    </lineage>
</organism>
<accession>A0A6J4VNZ1</accession>
<feature type="compositionally biased region" description="Low complexity" evidence="1">
    <location>
        <begin position="11"/>
        <end position="20"/>
    </location>
</feature>
<gene>
    <name evidence="2" type="ORF">AVDCRST_MAG59-5139</name>
</gene>
<feature type="compositionally biased region" description="Basic residues" evidence="1">
    <location>
        <begin position="1"/>
        <end position="10"/>
    </location>
</feature>
<proteinExistence type="predicted"/>